<name>A0A9N9IL36_9GLOM</name>
<evidence type="ECO:0000313" key="3">
    <source>
        <dbReference type="Proteomes" id="UP000789570"/>
    </source>
</evidence>
<accession>A0A9N9IL36</accession>
<protein>
    <submittedName>
        <fullName evidence="2">12299_t:CDS:1</fullName>
    </submittedName>
</protein>
<organism evidence="2 3">
    <name type="scientific">Funneliformis caledonium</name>
    <dbReference type="NCBI Taxonomy" id="1117310"/>
    <lineage>
        <taxon>Eukaryota</taxon>
        <taxon>Fungi</taxon>
        <taxon>Fungi incertae sedis</taxon>
        <taxon>Mucoromycota</taxon>
        <taxon>Glomeromycotina</taxon>
        <taxon>Glomeromycetes</taxon>
        <taxon>Glomerales</taxon>
        <taxon>Glomeraceae</taxon>
        <taxon>Funneliformis</taxon>
    </lineage>
</organism>
<feature type="compositionally biased region" description="Acidic residues" evidence="1">
    <location>
        <begin position="47"/>
        <end position="69"/>
    </location>
</feature>
<evidence type="ECO:0000313" key="2">
    <source>
        <dbReference type="EMBL" id="CAG8737768.1"/>
    </source>
</evidence>
<sequence length="75" mass="8739">IEWLGGQKYCILSLIYPSIYALYYDYISDIDDNIINESDNDNITIDENSEDNESMLDDKESDDNNDEEQIFSNNT</sequence>
<dbReference type="Proteomes" id="UP000789570">
    <property type="component" value="Unassembled WGS sequence"/>
</dbReference>
<proteinExistence type="predicted"/>
<feature type="region of interest" description="Disordered" evidence="1">
    <location>
        <begin position="38"/>
        <end position="75"/>
    </location>
</feature>
<comment type="caution">
    <text evidence="2">The sequence shown here is derived from an EMBL/GenBank/DDBJ whole genome shotgun (WGS) entry which is preliminary data.</text>
</comment>
<feature type="non-terminal residue" evidence="2">
    <location>
        <position position="75"/>
    </location>
</feature>
<dbReference type="EMBL" id="CAJVPQ010013972">
    <property type="protein sequence ID" value="CAG8737768.1"/>
    <property type="molecule type" value="Genomic_DNA"/>
</dbReference>
<reference evidence="2" key="1">
    <citation type="submission" date="2021-06" db="EMBL/GenBank/DDBJ databases">
        <authorList>
            <person name="Kallberg Y."/>
            <person name="Tangrot J."/>
            <person name="Rosling A."/>
        </authorList>
    </citation>
    <scope>NUCLEOTIDE SEQUENCE</scope>
    <source>
        <strain evidence="2">UK204</strain>
    </source>
</reference>
<gene>
    <name evidence="2" type="ORF">FCALED_LOCUS15418</name>
</gene>
<keyword evidence="3" id="KW-1185">Reference proteome</keyword>
<dbReference type="AlphaFoldDB" id="A0A9N9IL36"/>
<evidence type="ECO:0000256" key="1">
    <source>
        <dbReference type="SAM" id="MobiDB-lite"/>
    </source>
</evidence>